<evidence type="ECO:0000313" key="3">
    <source>
        <dbReference type="Proteomes" id="UP001150942"/>
    </source>
</evidence>
<proteinExistence type="predicted"/>
<accession>A0A9W9MJZ9</accession>
<dbReference type="Pfam" id="PF24968">
    <property type="entry name" value="DUF7770"/>
    <property type="match status" value="1"/>
</dbReference>
<name>A0A9W9MJZ9_9EURO</name>
<keyword evidence="3" id="KW-1185">Reference proteome</keyword>
<evidence type="ECO:0000259" key="1">
    <source>
        <dbReference type="Pfam" id="PF24968"/>
    </source>
</evidence>
<protein>
    <recommendedName>
        <fullName evidence="1">DUF7770 domain-containing protein</fullName>
    </recommendedName>
</protein>
<dbReference type="EMBL" id="JAPQKQ010000003">
    <property type="protein sequence ID" value="KAJ5202674.1"/>
    <property type="molecule type" value="Genomic_DNA"/>
</dbReference>
<reference evidence="2" key="1">
    <citation type="submission" date="2022-11" db="EMBL/GenBank/DDBJ databases">
        <authorList>
            <person name="Petersen C."/>
        </authorList>
    </citation>
    <scope>NUCLEOTIDE SEQUENCE</scope>
    <source>
        <strain evidence="2">IBT 20477</strain>
    </source>
</reference>
<dbReference type="InterPro" id="IPR056672">
    <property type="entry name" value="DUF7770"/>
</dbReference>
<feature type="domain" description="DUF7770" evidence="1">
    <location>
        <begin position="79"/>
        <end position="149"/>
    </location>
</feature>
<reference evidence="2" key="2">
    <citation type="journal article" date="2023" name="IMA Fungus">
        <title>Comparative genomic study of the Penicillium genus elucidates a diverse pangenome and 15 lateral gene transfer events.</title>
        <authorList>
            <person name="Petersen C."/>
            <person name="Sorensen T."/>
            <person name="Nielsen M.R."/>
            <person name="Sondergaard T.E."/>
            <person name="Sorensen J.L."/>
            <person name="Fitzpatrick D.A."/>
            <person name="Frisvad J.C."/>
            <person name="Nielsen K.L."/>
        </authorList>
    </citation>
    <scope>NUCLEOTIDE SEQUENCE</scope>
    <source>
        <strain evidence="2">IBT 20477</strain>
    </source>
</reference>
<gene>
    <name evidence="2" type="ORF">N7449_004753</name>
</gene>
<comment type="caution">
    <text evidence="2">The sequence shown here is derived from an EMBL/GenBank/DDBJ whole genome shotgun (WGS) entry which is preliminary data.</text>
</comment>
<sequence length="166" mass="19250">MLITDYMTNRILNPEWDPIEFQPRGEWLEILRQPVECIRAVCLSPPDHFHPNIWAFFLSTSEEDMTAISVLVPRGVEATFVLSVNPGFTVGDIYSKIVTNNRHKYEIDEEGWNSRTWVYDQIDLFNQHGIFANQDEVELVNDGLQKRWPGGLLTRSRKGLTMGKIR</sequence>
<organism evidence="2 3">
    <name type="scientific">Penicillium cf. viridicatum</name>
    <dbReference type="NCBI Taxonomy" id="2972119"/>
    <lineage>
        <taxon>Eukaryota</taxon>
        <taxon>Fungi</taxon>
        <taxon>Dikarya</taxon>
        <taxon>Ascomycota</taxon>
        <taxon>Pezizomycotina</taxon>
        <taxon>Eurotiomycetes</taxon>
        <taxon>Eurotiomycetidae</taxon>
        <taxon>Eurotiales</taxon>
        <taxon>Aspergillaceae</taxon>
        <taxon>Penicillium</taxon>
    </lineage>
</organism>
<dbReference type="OrthoDB" id="416217at2759"/>
<evidence type="ECO:0000313" key="2">
    <source>
        <dbReference type="EMBL" id="KAJ5202674.1"/>
    </source>
</evidence>
<dbReference type="AlphaFoldDB" id="A0A9W9MJZ9"/>
<dbReference type="Proteomes" id="UP001150942">
    <property type="component" value="Unassembled WGS sequence"/>
</dbReference>